<dbReference type="OrthoDB" id="10255582at2759"/>
<evidence type="ECO:0000313" key="5">
    <source>
        <dbReference type="Proteomes" id="UP000030108"/>
    </source>
</evidence>
<dbReference type="PANTHER" id="PTHR22847:SF637">
    <property type="entry name" value="WD REPEAT DOMAIN 5B"/>
    <property type="match status" value="1"/>
</dbReference>
<evidence type="ECO:0000313" key="4">
    <source>
        <dbReference type="EMBL" id="EUC67752.1"/>
    </source>
</evidence>
<sequence length="315" mass="34572">MRVWSVLTGKLVCQLVTAHKSPIRCLGFSLDGAQLCSGSDDATVAVWDIGSGVMVASSSVDRTIRIWDMSTGALTYKLDGHKSSVSSVSFSPDGILIVSGSADGVIIQWDAKAGTLIDTILPRYPYTYLHFCPESKGILLIHYVCFSPDGTRIISGFKSSLRLVDAPTMNLISKIELPTGECVCWVGYSPDGMDIISVSTSKGVGTSKTSKDSTQQSAQSPNIIRAWRANVRPDQMSSSSSPRDWSYEKDGRIMSPEGFVMWIPPNLRWQMKVHMELGSESHYSPLVMSSNEFINIGYRDLCIGNRWAECYVLES</sequence>
<keyword evidence="2" id="KW-0677">Repeat</keyword>
<dbReference type="SMART" id="SM00320">
    <property type="entry name" value="WD40"/>
    <property type="match status" value="3"/>
</dbReference>
<keyword evidence="1 3" id="KW-0853">WD repeat</keyword>
<evidence type="ECO:0000256" key="3">
    <source>
        <dbReference type="PROSITE-ProRule" id="PRU00221"/>
    </source>
</evidence>
<dbReference type="InterPro" id="IPR019775">
    <property type="entry name" value="WD40_repeat_CS"/>
</dbReference>
<feature type="repeat" description="WD" evidence="3">
    <location>
        <begin position="54"/>
        <end position="77"/>
    </location>
</feature>
<dbReference type="EMBL" id="JATN01000050">
    <property type="protein sequence ID" value="EUC67752.1"/>
    <property type="molecule type" value="Genomic_DNA"/>
</dbReference>
<dbReference type="Proteomes" id="UP000030108">
    <property type="component" value="Unassembled WGS sequence"/>
</dbReference>
<name>X8JVJ8_9AGAM</name>
<dbReference type="InterPro" id="IPR015943">
    <property type="entry name" value="WD40/YVTN_repeat-like_dom_sf"/>
</dbReference>
<organism evidence="4 5">
    <name type="scientific">Rhizoctonia solani AG-3 Rhs1AP</name>
    <dbReference type="NCBI Taxonomy" id="1086054"/>
    <lineage>
        <taxon>Eukaryota</taxon>
        <taxon>Fungi</taxon>
        <taxon>Dikarya</taxon>
        <taxon>Basidiomycota</taxon>
        <taxon>Agaricomycotina</taxon>
        <taxon>Agaricomycetes</taxon>
        <taxon>Cantharellales</taxon>
        <taxon>Ceratobasidiaceae</taxon>
        <taxon>Rhizoctonia</taxon>
    </lineage>
</organism>
<reference evidence="5" key="1">
    <citation type="journal article" date="2014" name="Genome Announc.">
        <title>Draft genome sequence of the plant-pathogenic soil fungus Rhizoctonia solani anastomosis group 3 strain Rhs1AP.</title>
        <authorList>
            <person name="Cubeta M.A."/>
            <person name="Thomas E."/>
            <person name="Dean R.A."/>
            <person name="Jabaji S."/>
            <person name="Neate S.M."/>
            <person name="Tavantzis S."/>
            <person name="Toda T."/>
            <person name="Vilgalys R."/>
            <person name="Bharathan N."/>
            <person name="Fedorova-Abrams N."/>
            <person name="Pakala S.B."/>
            <person name="Pakala S.M."/>
            <person name="Zafar N."/>
            <person name="Joardar V."/>
            <person name="Losada L."/>
            <person name="Nierman W.C."/>
        </authorList>
    </citation>
    <scope>NUCLEOTIDE SEQUENCE [LARGE SCALE GENOMIC DNA]</scope>
    <source>
        <strain evidence="5">AG-3</strain>
    </source>
</reference>
<protein>
    <submittedName>
        <fullName evidence="4">WD domain, G-beta repeat protein</fullName>
    </submittedName>
</protein>
<dbReference type="PROSITE" id="PS50082">
    <property type="entry name" value="WD_REPEATS_2"/>
    <property type="match status" value="3"/>
</dbReference>
<feature type="repeat" description="WD" evidence="3">
    <location>
        <begin position="16"/>
        <end position="57"/>
    </location>
</feature>
<dbReference type="PROSITE" id="PS50294">
    <property type="entry name" value="WD_REPEATS_REGION"/>
    <property type="match status" value="2"/>
</dbReference>
<dbReference type="Gene3D" id="2.130.10.10">
    <property type="entry name" value="YVTN repeat-like/Quinoprotein amine dehydrogenase"/>
    <property type="match status" value="3"/>
</dbReference>
<evidence type="ECO:0000256" key="1">
    <source>
        <dbReference type="ARBA" id="ARBA00022574"/>
    </source>
</evidence>
<dbReference type="PRINTS" id="PR00320">
    <property type="entry name" value="GPROTEINBRPT"/>
</dbReference>
<comment type="caution">
    <text evidence="4">The sequence shown here is derived from an EMBL/GenBank/DDBJ whole genome shotgun (WGS) entry which is preliminary data.</text>
</comment>
<dbReference type="Pfam" id="PF00400">
    <property type="entry name" value="WD40"/>
    <property type="match status" value="3"/>
</dbReference>
<dbReference type="InterPro" id="IPR001680">
    <property type="entry name" value="WD40_rpt"/>
</dbReference>
<gene>
    <name evidence="4" type="ORF">RSOL_527980</name>
</gene>
<proteinExistence type="predicted"/>
<evidence type="ECO:0000256" key="2">
    <source>
        <dbReference type="ARBA" id="ARBA00022737"/>
    </source>
</evidence>
<feature type="repeat" description="WD" evidence="3">
    <location>
        <begin position="78"/>
        <end position="119"/>
    </location>
</feature>
<dbReference type="PROSITE" id="PS00678">
    <property type="entry name" value="WD_REPEATS_1"/>
    <property type="match status" value="2"/>
</dbReference>
<dbReference type="PANTHER" id="PTHR22847">
    <property type="entry name" value="WD40 REPEAT PROTEIN"/>
    <property type="match status" value="1"/>
</dbReference>
<accession>X8JVJ8</accession>
<dbReference type="InterPro" id="IPR036322">
    <property type="entry name" value="WD40_repeat_dom_sf"/>
</dbReference>
<dbReference type="SUPFAM" id="SSF50978">
    <property type="entry name" value="WD40 repeat-like"/>
    <property type="match status" value="1"/>
</dbReference>
<feature type="non-terminal residue" evidence="4">
    <location>
        <position position="315"/>
    </location>
</feature>
<dbReference type="GO" id="GO:1990234">
    <property type="term" value="C:transferase complex"/>
    <property type="evidence" value="ECO:0007669"/>
    <property type="project" value="UniProtKB-ARBA"/>
</dbReference>
<dbReference type="AlphaFoldDB" id="X8JVJ8"/>
<dbReference type="InterPro" id="IPR020472">
    <property type="entry name" value="WD40_PAC1"/>
</dbReference>